<dbReference type="GO" id="GO:0046872">
    <property type="term" value="F:metal ion binding"/>
    <property type="evidence" value="ECO:0007669"/>
    <property type="project" value="UniProtKB-KW"/>
</dbReference>
<name>S9SD99_9RHOB</name>
<dbReference type="PANTHER" id="PTHR10617:SF107">
    <property type="entry name" value="ELECTRON TRANSFER FLAVOPROTEIN-UBIQUINONE OXIDOREDUCTASE, MITOCHONDRIAL"/>
    <property type="match status" value="1"/>
</dbReference>
<reference evidence="2 3" key="1">
    <citation type="journal article" date="2013" name="Stand. Genomic Sci.">
        <title>Genome sequence of the reddish-pigmented Rubellimicrobium thermophilum type strain (DSM 16684(T)), a member of the Roseobacter clade.</title>
        <authorList>
            <person name="Fiebig A."/>
            <person name="Riedel T."/>
            <person name="Gronow S."/>
            <person name="Petersen J."/>
            <person name="Klenk H.P."/>
            <person name="Goker M."/>
        </authorList>
    </citation>
    <scope>NUCLEOTIDE SEQUENCE [LARGE SCALE GENOMIC DNA]</scope>
    <source>
        <strain evidence="2 3">DSM 16684</strain>
    </source>
</reference>
<keyword evidence="1" id="KW-0479">Metal-binding</keyword>
<comment type="catalytic activity">
    <reaction evidence="1">
        <text>a ubiquinone + reduced [electron-transfer flavoprotein] = a ubiquinol + oxidized [electron-transfer flavoprotein] + H(+)</text>
        <dbReference type="Rhea" id="RHEA:24052"/>
        <dbReference type="Rhea" id="RHEA-COMP:9565"/>
        <dbReference type="Rhea" id="RHEA-COMP:9566"/>
        <dbReference type="Rhea" id="RHEA-COMP:10685"/>
        <dbReference type="Rhea" id="RHEA-COMP:10686"/>
        <dbReference type="ChEBI" id="CHEBI:15378"/>
        <dbReference type="ChEBI" id="CHEBI:16389"/>
        <dbReference type="ChEBI" id="CHEBI:17976"/>
        <dbReference type="ChEBI" id="CHEBI:57692"/>
        <dbReference type="ChEBI" id="CHEBI:58307"/>
        <dbReference type="EC" id="1.5.5.1"/>
    </reaction>
</comment>
<dbReference type="AlphaFoldDB" id="S9SD99"/>
<dbReference type="GO" id="GO:0051539">
    <property type="term" value="F:4 iron, 4 sulfur cluster binding"/>
    <property type="evidence" value="ECO:0007669"/>
    <property type="project" value="UniProtKB-UniRule"/>
</dbReference>
<accession>S9SD99</accession>
<dbReference type="HOGENOM" id="CLU_2603877_0_0_5"/>
<evidence type="ECO:0000313" key="2">
    <source>
        <dbReference type="EMBL" id="EPX84199.1"/>
    </source>
</evidence>
<keyword evidence="1" id="KW-0411">Iron-sulfur</keyword>
<keyword evidence="1" id="KW-0560">Oxidoreductase</keyword>
<dbReference type="GO" id="GO:0004174">
    <property type="term" value="F:electron-transferring-flavoprotein dehydrogenase activity"/>
    <property type="evidence" value="ECO:0007669"/>
    <property type="project" value="UniProtKB-UniRule"/>
</dbReference>
<dbReference type="Proteomes" id="UP000015346">
    <property type="component" value="Unassembled WGS sequence"/>
</dbReference>
<evidence type="ECO:0000313" key="3">
    <source>
        <dbReference type="Proteomes" id="UP000015346"/>
    </source>
</evidence>
<sequence length="79" mass="8173">MAEIARESMDYDLVIVGAGPAGLSAAIRAKQVAPDLSVVVLEKGSEVGAHILSGAFSIRWASTGCCPTGRRAGPRSMCR</sequence>
<dbReference type="InterPro" id="IPR036188">
    <property type="entry name" value="FAD/NAD-bd_sf"/>
</dbReference>
<dbReference type="Gene3D" id="3.50.50.60">
    <property type="entry name" value="FAD/NAD(P)-binding domain"/>
    <property type="match status" value="1"/>
</dbReference>
<keyword evidence="1" id="KW-0249">Electron transport</keyword>
<keyword evidence="1" id="KW-0813">Transport</keyword>
<keyword evidence="1" id="KW-0408">Iron</keyword>
<comment type="cofactor">
    <cofactor evidence="1">
        <name>FAD</name>
        <dbReference type="ChEBI" id="CHEBI:57692"/>
    </cofactor>
</comment>
<dbReference type="EMBL" id="AOLV01000028">
    <property type="protein sequence ID" value="EPX84199.1"/>
    <property type="molecule type" value="Genomic_DNA"/>
</dbReference>
<comment type="function">
    <text evidence="1">Accepts electrons from ETF and reduces ubiquinone.</text>
</comment>
<keyword evidence="3" id="KW-1185">Reference proteome</keyword>
<dbReference type="STRING" id="1123069.ruthe_02411"/>
<comment type="caution">
    <text evidence="2">The sequence shown here is derived from an EMBL/GenBank/DDBJ whole genome shotgun (WGS) entry which is preliminary data.</text>
</comment>
<dbReference type="Pfam" id="PF13450">
    <property type="entry name" value="NAD_binding_8"/>
    <property type="match status" value="1"/>
</dbReference>
<proteinExistence type="predicted"/>
<gene>
    <name evidence="2" type="ORF">ruthe_02411</name>
</gene>
<dbReference type="EC" id="1.5.5.1" evidence="1"/>
<dbReference type="PATRIC" id="fig|1123069.3.peg.2389"/>
<dbReference type="PANTHER" id="PTHR10617">
    <property type="entry name" value="ELECTRON TRANSFER FLAVOPROTEIN-UBIQUINONE OXIDOREDUCTASE"/>
    <property type="match status" value="1"/>
</dbReference>
<keyword evidence="1" id="KW-0274">FAD</keyword>
<organism evidence="2 3">
    <name type="scientific">Rubellimicrobium thermophilum DSM 16684</name>
    <dbReference type="NCBI Taxonomy" id="1123069"/>
    <lineage>
        <taxon>Bacteria</taxon>
        <taxon>Pseudomonadati</taxon>
        <taxon>Pseudomonadota</taxon>
        <taxon>Alphaproteobacteria</taxon>
        <taxon>Rhodobacterales</taxon>
        <taxon>Roseobacteraceae</taxon>
        <taxon>Rubellimicrobium</taxon>
    </lineage>
</organism>
<dbReference type="SUPFAM" id="SSF51905">
    <property type="entry name" value="FAD/NAD(P)-binding domain"/>
    <property type="match status" value="1"/>
</dbReference>
<protein>
    <recommendedName>
        <fullName evidence="1">Electron transfer flavoprotein-ubiquinone oxidoreductase</fullName>
        <shortName evidence="1">ETF-QO</shortName>
        <ecNumber evidence="1">1.5.5.1</ecNumber>
    </recommendedName>
</protein>
<comment type="cofactor">
    <cofactor evidence="1">
        <name>[4Fe-4S] cluster</name>
        <dbReference type="ChEBI" id="CHEBI:49883"/>
    </cofactor>
    <text evidence="1">Binds 1 [4Fe-4S] cluster.</text>
</comment>
<keyword evidence="1" id="KW-0830">Ubiquinone</keyword>
<dbReference type="InterPro" id="IPR040156">
    <property type="entry name" value="ETF-QO"/>
</dbReference>
<keyword evidence="1" id="KW-0285">Flavoprotein</keyword>
<evidence type="ECO:0000256" key="1">
    <source>
        <dbReference type="RuleBase" id="RU366068"/>
    </source>
</evidence>